<protein>
    <submittedName>
        <fullName evidence="1">Uncharacterized protein</fullName>
    </submittedName>
</protein>
<dbReference type="AlphaFoldDB" id="A0A087S638"/>
<proteinExistence type="predicted"/>
<comment type="caution">
    <text evidence="1">The sequence shown here is derived from an EMBL/GenBank/DDBJ whole genome shotgun (WGS) entry which is preliminary data.</text>
</comment>
<organism evidence="1 2">
    <name type="scientific">Marine Group I thaumarchaeote SCGC AAA799-B03</name>
    <dbReference type="NCBI Taxonomy" id="1502289"/>
    <lineage>
        <taxon>Archaea</taxon>
        <taxon>Nitrososphaerota</taxon>
        <taxon>Marine Group I</taxon>
    </lineage>
</organism>
<accession>A0A087S638</accession>
<keyword evidence="2" id="KW-1185">Reference proteome</keyword>
<name>A0A087S638_9ARCH</name>
<evidence type="ECO:0000313" key="2">
    <source>
        <dbReference type="Proteomes" id="UP000029384"/>
    </source>
</evidence>
<feature type="non-terminal residue" evidence="1">
    <location>
        <position position="1"/>
    </location>
</feature>
<gene>
    <name evidence="1" type="ORF">AAA799B03_01288</name>
</gene>
<dbReference type="Proteomes" id="UP000029384">
    <property type="component" value="Unassembled WGS sequence"/>
</dbReference>
<sequence length="30" mass="3639">RTAIRYERVAENYLGFINIASFLMYCRVLR</sequence>
<reference evidence="1 2" key="1">
    <citation type="submission" date="2014-06" db="EMBL/GenBank/DDBJ databases">
        <authorList>
            <person name="Ngugi D.K."/>
            <person name="Blom J."/>
            <person name="Alam I."/>
            <person name="Rashid M."/>
            <person name="Baalawi W."/>
            <person name="Zhang G."/>
            <person name="Hikmawan T."/>
            <person name="Guan Y."/>
            <person name="Antunes A."/>
            <person name="Siam R."/>
            <person name="El-Dorry H."/>
            <person name="Bajic V."/>
            <person name="Stingl U."/>
        </authorList>
    </citation>
    <scope>NUCLEOTIDE SEQUENCE [LARGE SCALE GENOMIC DNA]</scope>
    <source>
        <strain evidence="1">SCGC AAA799-B03</strain>
    </source>
</reference>
<dbReference type="EMBL" id="JOTA01000040">
    <property type="protein sequence ID" value="KFM21192.1"/>
    <property type="molecule type" value="Genomic_DNA"/>
</dbReference>
<evidence type="ECO:0000313" key="1">
    <source>
        <dbReference type="EMBL" id="KFM21192.1"/>
    </source>
</evidence>